<dbReference type="CDD" id="cd05327">
    <property type="entry name" value="retinol-DH_like_SDR_c_like"/>
    <property type="match status" value="1"/>
</dbReference>
<dbReference type="Pfam" id="PF00106">
    <property type="entry name" value="adh_short"/>
    <property type="match status" value="1"/>
</dbReference>
<dbReference type="OrthoDB" id="109589at2"/>
<reference evidence="3 4" key="1">
    <citation type="submission" date="2018-03" db="EMBL/GenBank/DDBJ databases">
        <title>Draft Genome Sequences of the Obligatory Marine Myxobacteria Enhygromyxa salina SWB007.</title>
        <authorList>
            <person name="Poehlein A."/>
            <person name="Moghaddam J.A."/>
            <person name="Harms H."/>
            <person name="Alanjari M."/>
            <person name="Koenig G.M."/>
            <person name="Daniel R."/>
            <person name="Schaeberle T.F."/>
        </authorList>
    </citation>
    <scope>NUCLEOTIDE SEQUENCE [LARGE SCALE GENOMIC DNA]</scope>
    <source>
        <strain evidence="3 4">SWB007</strain>
    </source>
</reference>
<organism evidence="3 4">
    <name type="scientific">Enhygromyxa salina</name>
    <dbReference type="NCBI Taxonomy" id="215803"/>
    <lineage>
        <taxon>Bacteria</taxon>
        <taxon>Pseudomonadati</taxon>
        <taxon>Myxococcota</taxon>
        <taxon>Polyangia</taxon>
        <taxon>Nannocystales</taxon>
        <taxon>Nannocystaceae</taxon>
        <taxon>Enhygromyxa</taxon>
    </lineage>
</organism>
<dbReference type="AlphaFoldDB" id="A0A2S9YAE9"/>
<name>A0A2S9YAE9_9BACT</name>
<keyword evidence="1 3" id="KW-0560">Oxidoreductase</keyword>
<dbReference type="PANTHER" id="PTHR43157:SF31">
    <property type="entry name" value="PHOSPHATIDYLINOSITOL-GLYCAN BIOSYNTHESIS CLASS F PROTEIN"/>
    <property type="match status" value="1"/>
</dbReference>
<evidence type="ECO:0000256" key="1">
    <source>
        <dbReference type="ARBA" id="ARBA00023002"/>
    </source>
</evidence>
<dbReference type="PANTHER" id="PTHR43157">
    <property type="entry name" value="PHOSPHATIDYLINOSITOL-GLYCAN BIOSYNTHESIS CLASS F PROTEIN-RELATED"/>
    <property type="match status" value="1"/>
</dbReference>
<evidence type="ECO:0000256" key="2">
    <source>
        <dbReference type="RuleBase" id="RU000363"/>
    </source>
</evidence>
<sequence length="313" mass="33526">MSSKHWTRNDIPDQTGKLAIVTGANSGIGLETARELARSGARVILACRSEAKAAEAIADIRGEISGASPSGSVEFMSLDLADLDEVERFAAAVHERFDRLDLLINNAGVMVPPYSTTKQGFELQLGVNHLGHFALTGRLLGLLLATPGARVVNVSSGAHYGGKLNFDDLDFEARRYKPMRAYSQSKLANLLFTLELGRKLEALGADVTVAAAHPGWTHTNLQQHASLFDRLNPLFAMQPGEGALPSLRAATAPDVRAGEYYGPGGLMQMRGAPVRVGMSKGARDEAVAARLWQVSEQRTGVTYDFGRAARTAA</sequence>
<evidence type="ECO:0000313" key="4">
    <source>
        <dbReference type="Proteomes" id="UP000238823"/>
    </source>
</evidence>
<dbReference type="EMBL" id="PVNL01000113">
    <property type="protein sequence ID" value="PRQ02075.1"/>
    <property type="molecule type" value="Genomic_DNA"/>
</dbReference>
<proteinExistence type="inferred from homology"/>
<dbReference type="PRINTS" id="PR00080">
    <property type="entry name" value="SDRFAMILY"/>
</dbReference>
<evidence type="ECO:0000313" key="3">
    <source>
        <dbReference type="EMBL" id="PRQ02075.1"/>
    </source>
</evidence>
<dbReference type="Gene3D" id="3.40.50.720">
    <property type="entry name" value="NAD(P)-binding Rossmann-like Domain"/>
    <property type="match status" value="1"/>
</dbReference>
<dbReference type="InterPro" id="IPR002347">
    <property type="entry name" value="SDR_fam"/>
</dbReference>
<dbReference type="InterPro" id="IPR036291">
    <property type="entry name" value="NAD(P)-bd_dom_sf"/>
</dbReference>
<gene>
    <name evidence="3" type="primary">actIII_4</name>
    <name evidence="3" type="ORF">ENSA7_55820</name>
</gene>
<dbReference type="NCBIfam" id="NF004846">
    <property type="entry name" value="PRK06197.1"/>
    <property type="match status" value="1"/>
</dbReference>
<protein>
    <submittedName>
        <fullName evidence="3">Putative ketoacyl reductase</fullName>
        <ecNumber evidence="3">1.3.1.-</ecNumber>
    </submittedName>
</protein>
<dbReference type="PRINTS" id="PR00081">
    <property type="entry name" value="GDHRDH"/>
</dbReference>
<comment type="similarity">
    <text evidence="2">Belongs to the short-chain dehydrogenases/reductases (SDR) family.</text>
</comment>
<dbReference type="RefSeq" id="WP_106092464.1">
    <property type="nucleotide sequence ID" value="NZ_PVNL01000113.1"/>
</dbReference>
<dbReference type="GO" id="GO:0016491">
    <property type="term" value="F:oxidoreductase activity"/>
    <property type="evidence" value="ECO:0007669"/>
    <property type="project" value="UniProtKB-KW"/>
</dbReference>
<accession>A0A2S9YAE9</accession>
<dbReference type="Proteomes" id="UP000238823">
    <property type="component" value="Unassembled WGS sequence"/>
</dbReference>
<dbReference type="EC" id="1.3.1.-" evidence="3"/>
<dbReference type="SUPFAM" id="SSF51735">
    <property type="entry name" value="NAD(P)-binding Rossmann-fold domains"/>
    <property type="match status" value="1"/>
</dbReference>
<comment type="caution">
    <text evidence="3">The sequence shown here is derived from an EMBL/GenBank/DDBJ whole genome shotgun (WGS) entry which is preliminary data.</text>
</comment>